<dbReference type="OrthoDB" id="5575062at2759"/>
<evidence type="ECO:0000313" key="5">
    <source>
        <dbReference type="Proteomes" id="UP000736335"/>
    </source>
</evidence>
<organism evidence="4 5">
    <name type="scientific">Thelephora terrestris</name>
    <dbReference type="NCBI Taxonomy" id="56493"/>
    <lineage>
        <taxon>Eukaryota</taxon>
        <taxon>Fungi</taxon>
        <taxon>Dikarya</taxon>
        <taxon>Basidiomycota</taxon>
        <taxon>Agaricomycotina</taxon>
        <taxon>Agaricomycetes</taxon>
        <taxon>Thelephorales</taxon>
        <taxon>Thelephoraceae</taxon>
        <taxon>Thelephora</taxon>
    </lineage>
</organism>
<feature type="compositionally biased region" description="Basic and acidic residues" evidence="2">
    <location>
        <begin position="72"/>
        <end position="91"/>
    </location>
</feature>
<proteinExistence type="predicted"/>
<gene>
    <name evidence="4" type="ORF">BJ322DRAFT_51832</name>
</gene>
<name>A0A9P6HRF4_9AGAM</name>
<feature type="domain" description="RecF/RecN/SMC N-terminal" evidence="3">
    <location>
        <begin position="160"/>
        <end position="346"/>
    </location>
</feature>
<feature type="region of interest" description="Disordered" evidence="2">
    <location>
        <begin position="68"/>
        <end position="91"/>
    </location>
</feature>
<dbReference type="Pfam" id="PF02463">
    <property type="entry name" value="SMC_N"/>
    <property type="match status" value="1"/>
</dbReference>
<dbReference type="SUPFAM" id="SSF52540">
    <property type="entry name" value="P-loop containing nucleoside triphosphate hydrolases"/>
    <property type="match status" value="1"/>
</dbReference>
<protein>
    <submittedName>
        <fullName evidence="4">SMC-like protein</fullName>
    </submittedName>
</protein>
<reference evidence="4" key="2">
    <citation type="submission" date="2020-11" db="EMBL/GenBank/DDBJ databases">
        <authorList>
            <consortium name="DOE Joint Genome Institute"/>
            <person name="Kuo A."/>
            <person name="Miyauchi S."/>
            <person name="Kiss E."/>
            <person name="Drula E."/>
            <person name="Kohler A."/>
            <person name="Sanchez-Garcia M."/>
            <person name="Andreopoulos B."/>
            <person name="Barry K.W."/>
            <person name="Bonito G."/>
            <person name="Buee M."/>
            <person name="Carver A."/>
            <person name="Chen C."/>
            <person name="Cichocki N."/>
            <person name="Clum A."/>
            <person name="Culley D."/>
            <person name="Crous P.W."/>
            <person name="Fauchery L."/>
            <person name="Girlanda M."/>
            <person name="Hayes R."/>
            <person name="Keri Z."/>
            <person name="Labutti K."/>
            <person name="Lipzen A."/>
            <person name="Lombard V."/>
            <person name="Magnuson J."/>
            <person name="Maillard F."/>
            <person name="Morin E."/>
            <person name="Murat C."/>
            <person name="Nolan M."/>
            <person name="Ohm R."/>
            <person name="Pangilinan J."/>
            <person name="Pereira M."/>
            <person name="Perotto S."/>
            <person name="Peter M."/>
            <person name="Riley R."/>
            <person name="Sitrit Y."/>
            <person name="Stielow B."/>
            <person name="Szollosi G."/>
            <person name="Zifcakova L."/>
            <person name="Stursova M."/>
            <person name="Spatafora J.W."/>
            <person name="Tedersoo L."/>
            <person name="Vaario L.-M."/>
            <person name="Yamada A."/>
            <person name="Yan M."/>
            <person name="Wang P."/>
            <person name="Xu J."/>
            <person name="Bruns T."/>
            <person name="Baldrian P."/>
            <person name="Vilgalys R."/>
            <person name="Henrissat B."/>
            <person name="Grigoriev I.V."/>
            <person name="Hibbett D."/>
            <person name="Nagy L.G."/>
            <person name="Martin F.M."/>
        </authorList>
    </citation>
    <scope>NUCLEOTIDE SEQUENCE</scope>
    <source>
        <strain evidence="4">UH-Tt-Lm1</strain>
    </source>
</reference>
<dbReference type="InterPro" id="IPR027417">
    <property type="entry name" value="P-loop_NTPase"/>
</dbReference>
<accession>A0A9P6HRF4</accession>
<dbReference type="Proteomes" id="UP000736335">
    <property type="component" value="Unassembled WGS sequence"/>
</dbReference>
<feature type="region of interest" description="Disordered" evidence="2">
    <location>
        <begin position="1"/>
        <end position="22"/>
    </location>
</feature>
<dbReference type="PANTHER" id="PTHR43977">
    <property type="entry name" value="STRUCTURAL MAINTENANCE OF CHROMOSOMES PROTEIN 3"/>
    <property type="match status" value="1"/>
</dbReference>
<evidence type="ECO:0000256" key="1">
    <source>
        <dbReference type="SAM" id="Coils"/>
    </source>
</evidence>
<comment type="caution">
    <text evidence="4">The sequence shown here is derived from an EMBL/GenBank/DDBJ whole genome shotgun (WGS) entry which is preliminary data.</text>
</comment>
<dbReference type="InterPro" id="IPR003395">
    <property type="entry name" value="RecF/RecN/SMC_N"/>
</dbReference>
<keyword evidence="1" id="KW-0175">Coiled coil</keyword>
<dbReference type="EMBL" id="WIUZ02000001">
    <property type="protein sequence ID" value="KAF9792502.1"/>
    <property type="molecule type" value="Genomic_DNA"/>
</dbReference>
<reference evidence="4" key="1">
    <citation type="journal article" date="2020" name="Nat. Commun.">
        <title>Large-scale genome sequencing of mycorrhizal fungi provides insights into the early evolution of symbiotic traits.</title>
        <authorList>
            <person name="Miyauchi S."/>
            <person name="Kiss E."/>
            <person name="Kuo A."/>
            <person name="Drula E."/>
            <person name="Kohler A."/>
            <person name="Sanchez-Garcia M."/>
            <person name="Morin E."/>
            <person name="Andreopoulos B."/>
            <person name="Barry K.W."/>
            <person name="Bonito G."/>
            <person name="Buee M."/>
            <person name="Carver A."/>
            <person name="Chen C."/>
            <person name="Cichocki N."/>
            <person name="Clum A."/>
            <person name="Culley D."/>
            <person name="Crous P.W."/>
            <person name="Fauchery L."/>
            <person name="Girlanda M."/>
            <person name="Hayes R.D."/>
            <person name="Keri Z."/>
            <person name="LaButti K."/>
            <person name="Lipzen A."/>
            <person name="Lombard V."/>
            <person name="Magnuson J."/>
            <person name="Maillard F."/>
            <person name="Murat C."/>
            <person name="Nolan M."/>
            <person name="Ohm R.A."/>
            <person name="Pangilinan J."/>
            <person name="Pereira M.F."/>
            <person name="Perotto S."/>
            <person name="Peter M."/>
            <person name="Pfister S."/>
            <person name="Riley R."/>
            <person name="Sitrit Y."/>
            <person name="Stielow J.B."/>
            <person name="Szollosi G."/>
            <person name="Zifcakova L."/>
            <person name="Stursova M."/>
            <person name="Spatafora J.W."/>
            <person name="Tedersoo L."/>
            <person name="Vaario L.M."/>
            <person name="Yamada A."/>
            <person name="Yan M."/>
            <person name="Wang P."/>
            <person name="Xu J."/>
            <person name="Bruns T."/>
            <person name="Baldrian P."/>
            <person name="Vilgalys R."/>
            <person name="Dunand C."/>
            <person name="Henrissat B."/>
            <person name="Grigoriev I.V."/>
            <person name="Hibbett D."/>
            <person name="Nagy L.G."/>
            <person name="Martin F.M."/>
        </authorList>
    </citation>
    <scope>NUCLEOTIDE SEQUENCE</scope>
    <source>
        <strain evidence="4">UH-Tt-Lm1</strain>
    </source>
</reference>
<evidence type="ECO:0000256" key="2">
    <source>
        <dbReference type="SAM" id="MobiDB-lite"/>
    </source>
</evidence>
<dbReference type="Gene3D" id="3.40.50.300">
    <property type="entry name" value="P-loop containing nucleotide triphosphate hydrolases"/>
    <property type="match status" value="1"/>
</dbReference>
<dbReference type="AlphaFoldDB" id="A0A9P6HRF4"/>
<dbReference type="FunFam" id="3.40.50.300:FF:000370">
    <property type="entry name" value="Structural maintenance of chromosomes 3"/>
    <property type="match status" value="1"/>
</dbReference>
<sequence>MGAIERLGEPQNADSTAVEDLESRRRELQTLKNAIESLKAKSLEAEKDHESLSKQLQETRTALERLQTQQAEDNKAFSKQQKSDEKYHTRKTLLTDRKGDVDRNIRDLGVLPEEAFQKYIDGNLDKLVKKLQKVNDGLKKFAHVNKKAFEQYNNFTKQRDQLIKRREDLDTSAQSIQELVEVLDQRKDEAIERTFKQVAKNFEEVFEKLVPAGRGRLIIQRKIDQDEMDEDEETQQTSVENYTGVAIKVSFNSKVDEGLRIQQLSGGQKSLVALATVFAIQKCDPAPFYLFDEIDANLDAQYRTAVAGMIHELSETAQFITTTFRPEMLMTADKFYGVLFDNQKVSSIRTIRREEAQEFVDQEAQVQ</sequence>
<feature type="coiled-coil region" evidence="1">
    <location>
        <begin position="145"/>
        <end position="193"/>
    </location>
</feature>
<keyword evidence="5" id="KW-1185">Reference proteome</keyword>
<evidence type="ECO:0000313" key="4">
    <source>
        <dbReference type="EMBL" id="KAF9792502.1"/>
    </source>
</evidence>
<evidence type="ECO:0000259" key="3">
    <source>
        <dbReference type="Pfam" id="PF02463"/>
    </source>
</evidence>